<dbReference type="AlphaFoldDB" id="A0ABD5Y0U7"/>
<feature type="transmembrane region" description="Helical" evidence="1">
    <location>
        <begin position="52"/>
        <end position="74"/>
    </location>
</feature>
<evidence type="ECO:0000313" key="2">
    <source>
        <dbReference type="EMBL" id="MFC7141018.1"/>
    </source>
</evidence>
<evidence type="ECO:0000256" key="1">
    <source>
        <dbReference type="SAM" id="Phobius"/>
    </source>
</evidence>
<sequence>MSYESYYQRGTSVQRLFNDHRFKLYYALFVVLLLVSAVGAQLVGFPTIAGMLVSYVVLFSVVSALFVFLPVAILSKLV</sequence>
<accession>A0ABD5Y0U7</accession>
<keyword evidence="1" id="KW-0472">Membrane</keyword>
<dbReference type="Proteomes" id="UP001596432">
    <property type="component" value="Unassembled WGS sequence"/>
</dbReference>
<name>A0ABD5Y0U7_9EURY</name>
<keyword evidence="1" id="KW-0812">Transmembrane</keyword>
<feature type="transmembrane region" description="Helical" evidence="1">
    <location>
        <begin position="24"/>
        <end position="46"/>
    </location>
</feature>
<protein>
    <submittedName>
        <fullName evidence="2">Uncharacterized protein</fullName>
    </submittedName>
</protein>
<proteinExistence type="predicted"/>
<keyword evidence="1" id="KW-1133">Transmembrane helix</keyword>
<reference evidence="2 3" key="1">
    <citation type="journal article" date="2019" name="Int. J. Syst. Evol. Microbiol.">
        <title>The Global Catalogue of Microorganisms (GCM) 10K type strain sequencing project: providing services to taxonomists for standard genome sequencing and annotation.</title>
        <authorList>
            <consortium name="The Broad Institute Genomics Platform"/>
            <consortium name="The Broad Institute Genome Sequencing Center for Infectious Disease"/>
            <person name="Wu L."/>
            <person name="Ma J."/>
        </authorList>
    </citation>
    <scope>NUCLEOTIDE SEQUENCE [LARGE SCALE GENOMIC DNA]</scope>
    <source>
        <strain evidence="2 3">XZYJT29</strain>
    </source>
</reference>
<dbReference type="EMBL" id="JBHTAS010000001">
    <property type="protein sequence ID" value="MFC7141018.1"/>
    <property type="molecule type" value="Genomic_DNA"/>
</dbReference>
<keyword evidence="3" id="KW-1185">Reference proteome</keyword>
<dbReference type="GeneID" id="78821325"/>
<dbReference type="RefSeq" id="WP_274322111.1">
    <property type="nucleotide sequence ID" value="NZ_CP118158.1"/>
</dbReference>
<gene>
    <name evidence="2" type="ORF">ACFQMA_14430</name>
</gene>
<comment type="caution">
    <text evidence="2">The sequence shown here is derived from an EMBL/GenBank/DDBJ whole genome shotgun (WGS) entry which is preliminary data.</text>
</comment>
<evidence type="ECO:0000313" key="3">
    <source>
        <dbReference type="Proteomes" id="UP001596432"/>
    </source>
</evidence>
<organism evidence="2 3">
    <name type="scientific">Halosimplex aquaticum</name>
    <dbReference type="NCBI Taxonomy" id="3026162"/>
    <lineage>
        <taxon>Archaea</taxon>
        <taxon>Methanobacteriati</taxon>
        <taxon>Methanobacteriota</taxon>
        <taxon>Stenosarchaea group</taxon>
        <taxon>Halobacteria</taxon>
        <taxon>Halobacteriales</taxon>
        <taxon>Haloarculaceae</taxon>
        <taxon>Halosimplex</taxon>
    </lineage>
</organism>